<evidence type="ECO:0000313" key="3">
    <source>
        <dbReference type="EMBL" id="VDM97714.1"/>
    </source>
</evidence>
<keyword evidence="2" id="KW-1133">Transmembrane helix</keyword>
<dbReference type="OMA" id="IPRNVLH"/>
<dbReference type="AlphaFoldDB" id="A0A0N5CP57"/>
<reference evidence="5" key="1">
    <citation type="submission" date="2017-02" db="UniProtKB">
        <authorList>
            <consortium name="WormBaseParasite"/>
        </authorList>
    </citation>
    <scope>IDENTIFICATION</scope>
</reference>
<name>A0A0N5CP57_THECL</name>
<feature type="coiled-coil region" evidence="1">
    <location>
        <begin position="97"/>
        <end position="124"/>
    </location>
</feature>
<evidence type="ECO:0000256" key="2">
    <source>
        <dbReference type="SAM" id="Phobius"/>
    </source>
</evidence>
<evidence type="ECO:0000256" key="1">
    <source>
        <dbReference type="SAM" id="Coils"/>
    </source>
</evidence>
<dbReference type="STRING" id="103827.A0A0N5CP57"/>
<keyword evidence="1" id="KW-0175">Coiled coil</keyword>
<dbReference type="OrthoDB" id="5848117at2759"/>
<feature type="transmembrane region" description="Helical" evidence="2">
    <location>
        <begin position="165"/>
        <end position="186"/>
    </location>
</feature>
<keyword evidence="2" id="KW-0812">Transmembrane</keyword>
<reference evidence="3 4" key="2">
    <citation type="submission" date="2018-11" db="EMBL/GenBank/DDBJ databases">
        <authorList>
            <consortium name="Pathogen Informatics"/>
        </authorList>
    </citation>
    <scope>NUCLEOTIDE SEQUENCE [LARGE SCALE GENOMIC DNA]</scope>
</reference>
<evidence type="ECO:0000313" key="4">
    <source>
        <dbReference type="Proteomes" id="UP000276776"/>
    </source>
</evidence>
<accession>A0A0N5CP57</accession>
<dbReference type="Proteomes" id="UP000276776">
    <property type="component" value="Unassembled WGS sequence"/>
</dbReference>
<organism evidence="5">
    <name type="scientific">Thelazia callipaeda</name>
    <name type="common">Oriental eyeworm</name>
    <name type="synonym">Parasitic nematode</name>
    <dbReference type="NCBI Taxonomy" id="103827"/>
    <lineage>
        <taxon>Eukaryota</taxon>
        <taxon>Metazoa</taxon>
        <taxon>Ecdysozoa</taxon>
        <taxon>Nematoda</taxon>
        <taxon>Chromadorea</taxon>
        <taxon>Rhabditida</taxon>
        <taxon>Spirurina</taxon>
        <taxon>Spiruromorpha</taxon>
        <taxon>Thelazioidea</taxon>
        <taxon>Thelaziidae</taxon>
        <taxon>Thelazia</taxon>
    </lineage>
</organism>
<keyword evidence="4" id="KW-1185">Reference proteome</keyword>
<evidence type="ECO:0000313" key="5">
    <source>
        <dbReference type="WBParaSite" id="TCLT_0000198901-mRNA-1"/>
    </source>
</evidence>
<protein>
    <submittedName>
        <fullName evidence="5">Coiled-coil domain-containing protein 167</fullName>
    </submittedName>
</protein>
<sequence>MKKDTDKETNKKESELELEIAQLKFRIRERDRAIFELEEEIRGRDAIILDRCQLIERLEKCHYEQSPSDQDSWEKTSISTVQCLDVKEDPILNTEQQAQLLEELEQEREKRIKLIKQNELLMHQWDNALIYAEQVQKKLQAELRRTSTLIDENAMLRKRINETVLISKSGIQFVAFLLALLSLYLYTYM</sequence>
<proteinExistence type="predicted"/>
<dbReference type="EMBL" id="UYYF01000328">
    <property type="protein sequence ID" value="VDM97714.1"/>
    <property type="molecule type" value="Genomic_DNA"/>
</dbReference>
<gene>
    <name evidence="3" type="ORF">TCLT_LOCUS1990</name>
</gene>
<dbReference type="WBParaSite" id="TCLT_0000198901-mRNA-1">
    <property type="protein sequence ID" value="TCLT_0000198901-mRNA-1"/>
    <property type="gene ID" value="TCLT_0000198901"/>
</dbReference>
<keyword evidence="2" id="KW-0472">Membrane</keyword>